<feature type="domain" description="Amidohydrolase-related" evidence="2">
    <location>
        <begin position="3"/>
        <end position="244"/>
    </location>
</feature>
<protein>
    <submittedName>
        <fullName evidence="3">2-pyrone-4,6-dicarboxylate hydrolase</fullName>
    </submittedName>
</protein>
<evidence type="ECO:0000313" key="4">
    <source>
        <dbReference type="Proteomes" id="UP001165092"/>
    </source>
</evidence>
<sequence>MFDAHLHIIDPRFPLVPDAGFLPEPFTVADYRAVAHELGVTGGAVVSGSFQAYDQTYLVEALRELGPGFVGVAQLPADTSDSLLRDLHAAGVRGLRLNLRRGVVGDVDAIVQLGRRAADLLGWHTELYVDSRDLSGLRAALAPLPRISIDHLGLSGAGLPAVLDLVATGARVKATGFGRFDGDLAAALRAVAAVNPGALMFGTDLPSTRAPRPFALTDRDLVAGILGPDLARRALRSNAADFYGVPEPAPAGGGTCGAVQGPVREVGAGNRSEQG</sequence>
<name>A0A9W6P5W5_9ACTN</name>
<dbReference type="InterPro" id="IPR052358">
    <property type="entry name" value="Aro_Compnd_Degr_Hydrolases"/>
</dbReference>
<dbReference type="SUPFAM" id="SSF51556">
    <property type="entry name" value="Metallo-dependent hydrolases"/>
    <property type="match status" value="1"/>
</dbReference>
<dbReference type="RefSeq" id="WP_285758954.1">
    <property type="nucleotide sequence ID" value="NZ_BSQG01000003.1"/>
</dbReference>
<keyword evidence="3" id="KW-0378">Hydrolase</keyword>
<reference evidence="3" key="1">
    <citation type="submission" date="2023-02" db="EMBL/GenBank/DDBJ databases">
        <title>Nocardiopsis ansamitocini NBRC 112285.</title>
        <authorList>
            <person name="Ichikawa N."/>
            <person name="Sato H."/>
            <person name="Tonouchi N."/>
        </authorList>
    </citation>
    <scope>NUCLEOTIDE SEQUENCE</scope>
    <source>
        <strain evidence="3">NBRC 112285</strain>
    </source>
</reference>
<dbReference type="InterPro" id="IPR006680">
    <property type="entry name" value="Amidohydro-rel"/>
</dbReference>
<organism evidence="3 4">
    <name type="scientific">Nocardiopsis ansamitocini</name>
    <dbReference type="NCBI Taxonomy" id="1670832"/>
    <lineage>
        <taxon>Bacteria</taxon>
        <taxon>Bacillati</taxon>
        <taxon>Actinomycetota</taxon>
        <taxon>Actinomycetes</taxon>
        <taxon>Streptosporangiales</taxon>
        <taxon>Nocardiopsidaceae</taxon>
        <taxon>Nocardiopsis</taxon>
    </lineage>
</organism>
<dbReference type="Pfam" id="PF04909">
    <property type="entry name" value="Amidohydro_2"/>
    <property type="match status" value="1"/>
</dbReference>
<proteinExistence type="predicted"/>
<dbReference type="Gene3D" id="3.20.20.140">
    <property type="entry name" value="Metal-dependent hydrolases"/>
    <property type="match status" value="1"/>
</dbReference>
<dbReference type="AlphaFoldDB" id="A0A9W6P5W5"/>
<dbReference type="PANTHER" id="PTHR35563:SF2">
    <property type="entry name" value="BARREL METAL-DEPENDENT HYDROLASE, PUTATIVE (AFU_ORTHOLOGUE AFUA_1G16240)-RELATED"/>
    <property type="match status" value="1"/>
</dbReference>
<comment type="caution">
    <text evidence="3">The sequence shown here is derived from an EMBL/GenBank/DDBJ whole genome shotgun (WGS) entry which is preliminary data.</text>
</comment>
<evidence type="ECO:0000313" key="3">
    <source>
        <dbReference type="EMBL" id="GLU47726.1"/>
    </source>
</evidence>
<dbReference type="GO" id="GO:0016787">
    <property type="term" value="F:hydrolase activity"/>
    <property type="evidence" value="ECO:0007669"/>
    <property type="project" value="UniProtKB-KW"/>
</dbReference>
<feature type="region of interest" description="Disordered" evidence="1">
    <location>
        <begin position="250"/>
        <end position="275"/>
    </location>
</feature>
<evidence type="ECO:0000256" key="1">
    <source>
        <dbReference type="SAM" id="MobiDB-lite"/>
    </source>
</evidence>
<dbReference type="PANTHER" id="PTHR35563">
    <property type="entry name" value="BARREL METAL-DEPENDENT HYDROLASE, PUTATIVE (AFU_ORTHOLOGUE AFUA_1G16240)-RELATED"/>
    <property type="match status" value="1"/>
</dbReference>
<gene>
    <name evidence="3" type="ORF">Nans01_20770</name>
</gene>
<dbReference type="EMBL" id="BSQG01000003">
    <property type="protein sequence ID" value="GLU47726.1"/>
    <property type="molecule type" value="Genomic_DNA"/>
</dbReference>
<keyword evidence="4" id="KW-1185">Reference proteome</keyword>
<dbReference type="Proteomes" id="UP001165092">
    <property type="component" value="Unassembled WGS sequence"/>
</dbReference>
<dbReference type="InterPro" id="IPR032466">
    <property type="entry name" value="Metal_Hydrolase"/>
</dbReference>
<accession>A0A9W6P5W5</accession>
<evidence type="ECO:0000259" key="2">
    <source>
        <dbReference type="Pfam" id="PF04909"/>
    </source>
</evidence>